<dbReference type="EMBL" id="ADBL01000032">
    <property type="status" value="NOT_ANNOTATED_CDS"/>
    <property type="molecule type" value="Genomic_DNA"/>
</dbReference>
<dbReference type="PANTHER" id="PTHR38117">
    <property type="entry name" value="NACHT AND WD40 DOMAIN PROTEIN"/>
    <property type="match status" value="1"/>
</dbReference>
<evidence type="ECO:0000259" key="2">
    <source>
        <dbReference type="Pfam" id="PF23155"/>
    </source>
</evidence>
<feature type="region of interest" description="Disordered" evidence="1">
    <location>
        <begin position="174"/>
        <end position="271"/>
    </location>
</feature>
<dbReference type="EMBL" id="GL876966">
    <property type="protein sequence ID" value="KLU81059.1"/>
    <property type="molecule type" value="Genomic_DNA"/>
</dbReference>
<gene>
    <name evidence="3" type="ORF">MAPG_00154</name>
</gene>
<reference evidence="4" key="4">
    <citation type="journal article" date="2015" name="G3 (Bethesda)">
        <title>Genome sequences of three phytopathogenic species of the Magnaporthaceae family of fungi.</title>
        <authorList>
            <person name="Okagaki L.H."/>
            <person name="Nunes C.C."/>
            <person name="Sailsbery J."/>
            <person name="Clay B."/>
            <person name="Brown D."/>
            <person name="John T."/>
            <person name="Oh Y."/>
            <person name="Young N."/>
            <person name="Fitzgerald M."/>
            <person name="Haas B.J."/>
            <person name="Zeng Q."/>
            <person name="Young S."/>
            <person name="Adiconis X."/>
            <person name="Fan L."/>
            <person name="Levin J.Z."/>
            <person name="Mitchell T.K."/>
            <person name="Okubara P.A."/>
            <person name="Farman M.L."/>
            <person name="Kohn L.M."/>
            <person name="Birren B."/>
            <person name="Ma L.-J."/>
            <person name="Dean R.A."/>
        </authorList>
    </citation>
    <scope>NUCLEOTIDE SEQUENCE</scope>
    <source>
        <strain evidence="4">ATCC 64411 / 73-15</strain>
    </source>
</reference>
<dbReference type="EnsemblFungi" id="MAPG_00154T0">
    <property type="protein sequence ID" value="MAPG_00154T0"/>
    <property type="gene ID" value="MAPG_00154"/>
</dbReference>
<keyword evidence="5" id="KW-1185">Reference proteome</keyword>
<feature type="domain" description="DUF7053" evidence="2">
    <location>
        <begin position="17"/>
        <end position="170"/>
    </location>
</feature>
<dbReference type="eggNOG" id="ENOG502T3QY">
    <property type="taxonomic scope" value="Eukaryota"/>
</dbReference>
<dbReference type="InterPro" id="IPR055481">
    <property type="entry name" value="DUF7053"/>
</dbReference>
<dbReference type="AlphaFoldDB" id="A0A0C4DK91"/>
<proteinExistence type="predicted"/>
<reference evidence="5" key="2">
    <citation type="submission" date="2010-05" db="EMBL/GenBank/DDBJ databases">
        <title>The genome sequence of Magnaporthe poae strain ATCC 64411.</title>
        <authorList>
            <person name="Ma L.-J."/>
            <person name="Dead R."/>
            <person name="Young S."/>
            <person name="Zeng Q."/>
            <person name="Koehrsen M."/>
            <person name="Alvarado L."/>
            <person name="Berlin A."/>
            <person name="Chapman S.B."/>
            <person name="Chen Z."/>
            <person name="Freedman E."/>
            <person name="Gellesch M."/>
            <person name="Goldberg J."/>
            <person name="Griggs A."/>
            <person name="Gujja S."/>
            <person name="Heilman E.R."/>
            <person name="Heiman D."/>
            <person name="Hepburn T."/>
            <person name="Howarth C."/>
            <person name="Jen D."/>
            <person name="Larson L."/>
            <person name="Mehta T."/>
            <person name="Neiman D."/>
            <person name="Pearson M."/>
            <person name="Roberts A."/>
            <person name="Saif S."/>
            <person name="Shea T."/>
            <person name="Shenoy N."/>
            <person name="Sisk P."/>
            <person name="Stolte C."/>
            <person name="Sykes S."/>
            <person name="Walk T."/>
            <person name="White J."/>
            <person name="Yandava C."/>
            <person name="Haas B."/>
            <person name="Nusbaum C."/>
            <person name="Birren B."/>
        </authorList>
    </citation>
    <scope>NUCLEOTIDE SEQUENCE [LARGE SCALE GENOMIC DNA]</scope>
    <source>
        <strain evidence="5">ATCC 64411 / 73-15</strain>
    </source>
</reference>
<dbReference type="Pfam" id="PF23155">
    <property type="entry name" value="DUF7053"/>
    <property type="match status" value="1"/>
</dbReference>
<feature type="compositionally biased region" description="Polar residues" evidence="1">
    <location>
        <begin position="193"/>
        <end position="227"/>
    </location>
</feature>
<evidence type="ECO:0000313" key="4">
    <source>
        <dbReference type="EnsemblFungi" id="MAPG_00154T0"/>
    </source>
</evidence>
<dbReference type="PANTHER" id="PTHR38117:SF1">
    <property type="entry name" value="DUF3074 DOMAIN-CONTAINING PROTEIN"/>
    <property type="match status" value="1"/>
</dbReference>
<dbReference type="Proteomes" id="UP000011715">
    <property type="component" value="Unassembled WGS sequence"/>
</dbReference>
<sequence>MGFFRTNDSFQVSSEISGVTRERAIEVLHDHDFFIHQDPNLESYEPEDMPKGGVTQLPADAQAAAVGSTQCYAVTDRIPARFARLLPGKATAVNHYQVTSIEDGLFVCLKAALDVQSDRRIVIRGGSDDATVNVVLVQEVGVNCNKMLVNVFRGQYEEHWRRIHEAFAERMGGEVVKHSEGSSSIVKLAPKATSGTDRIATSSPETYFEQPQSSPPQRSHLQTQDFQEQPAKKCASSYAPPAAPSRPPASPSPSSGPRQPSPPARPRRASP</sequence>
<protein>
    <recommendedName>
        <fullName evidence="2">DUF7053 domain-containing protein</fullName>
    </recommendedName>
</protein>
<reference evidence="3" key="1">
    <citation type="submission" date="2010-05" db="EMBL/GenBank/DDBJ databases">
        <title>The Genome Sequence of Magnaporthe poae strain ATCC 64411.</title>
        <authorList>
            <consortium name="The Broad Institute Genome Sequencing Platform"/>
            <consortium name="Broad Institute Genome Sequencing Center for Infectious Disease"/>
            <person name="Ma L.-J."/>
            <person name="Dead R."/>
            <person name="Young S."/>
            <person name="Zeng Q."/>
            <person name="Koehrsen M."/>
            <person name="Alvarado L."/>
            <person name="Berlin A."/>
            <person name="Chapman S.B."/>
            <person name="Chen Z."/>
            <person name="Freedman E."/>
            <person name="Gellesch M."/>
            <person name="Goldberg J."/>
            <person name="Griggs A."/>
            <person name="Gujja S."/>
            <person name="Heilman E.R."/>
            <person name="Heiman D."/>
            <person name="Hepburn T."/>
            <person name="Howarth C."/>
            <person name="Jen D."/>
            <person name="Larson L."/>
            <person name="Mehta T."/>
            <person name="Neiman D."/>
            <person name="Pearson M."/>
            <person name="Roberts A."/>
            <person name="Saif S."/>
            <person name="Shea T."/>
            <person name="Shenoy N."/>
            <person name="Sisk P."/>
            <person name="Stolte C."/>
            <person name="Sykes S."/>
            <person name="Walk T."/>
            <person name="White J."/>
            <person name="Yandava C."/>
            <person name="Haas B."/>
            <person name="Nusbaum C."/>
            <person name="Birren B."/>
        </authorList>
    </citation>
    <scope>NUCLEOTIDE SEQUENCE</scope>
    <source>
        <strain evidence="3">ATCC 64411</strain>
    </source>
</reference>
<evidence type="ECO:0000313" key="3">
    <source>
        <dbReference type="EMBL" id="KLU81059.1"/>
    </source>
</evidence>
<organism evidence="4 5">
    <name type="scientific">Magnaporthiopsis poae (strain ATCC 64411 / 73-15)</name>
    <name type="common">Kentucky bluegrass fungus</name>
    <name type="synonym">Magnaporthe poae</name>
    <dbReference type="NCBI Taxonomy" id="644358"/>
    <lineage>
        <taxon>Eukaryota</taxon>
        <taxon>Fungi</taxon>
        <taxon>Dikarya</taxon>
        <taxon>Ascomycota</taxon>
        <taxon>Pezizomycotina</taxon>
        <taxon>Sordariomycetes</taxon>
        <taxon>Sordariomycetidae</taxon>
        <taxon>Magnaporthales</taxon>
        <taxon>Magnaporthaceae</taxon>
        <taxon>Magnaporthiopsis</taxon>
    </lineage>
</organism>
<evidence type="ECO:0000256" key="1">
    <source>
        <dbReference type="SAM" id="MobiDB-lite"/>
    </source>
</evidence>
<feature type="compositionally biased region" description="Pro residues" evidence="1">
    <location>
        <begin position="241"/>
        <end position="251"/>
    </location>
</feature>
<dbReference type="VEuPathDB" id="FungiDB:MAPG_00154"/>
<accession>A0A0C4DK91</accession>
<dbReference type="OMA" id="CASSYAP"/>
<reference evidence="4" key="5">
    <citation type="submission" date="2015-06" db="UniProtKB">
        <authorList>
            <consortium name="EnsemblFungi"/>
        </authorList>
    </citation>
    <scope>IDENTIFICATION</scope>
    <source>
        <strain evidence="4">ATCC 64411</strain>
    </source>
</reference>
<reference evidence="3" key="3">
    <citation type="submission" date="2011-03" db="EMBL/GenBank/DDBJ databases">
        <title>Annotation of Magnaporthe poae ATCC 64411.</title>
        <authorList>
            <person name="Ma L.-J."/>
            <person name="Dead R."/>
            <person name="Young S.K."/>
            <person name="Zeng Q."/>
            <person name="Gargeya S."/>
            <person name="Fitzgerald M."/>
            <person name="Haas B."/>
            <person name="Abouelleil A."/>
            <person name="Alvarado L."/>
            <person name="Arachchi H.M."/>
            <person name="Berlin A."/>
            <person name="Brown A."/>
            <person name="Chapman S.B."/>
            <person name="Chen Z."/>
            <person name="Dunbar C."/>
            <person name="Freedman E."/>
            <person name="Gearin G."/>
            <person name="Gellesch M."/>
            <person name="Goldberg J."/>
            <person name="Griggs A."/>
            <person name="Gujja S."/>
            <person name="Heiman D."/>
            <person name="Howarth C."/>
            <person name="Larson L."/>
            <person name="Lui A."/>
            <person name="MacDonald P.J.P."/>
            <person name="Mehta T."/>
            <person name="Montmayeur A."/>
            <person name="Murphy C."/>
            <person name="Neiman D."/>
            <person name="Pearson M."/>
            <person name="Priest M."/>
            <person name="Roberts A."/>
            <person name="Saif S."/>
            <person name="Shea T."/>
            <person name="Shenoy N."/>
            <person name="Sisk P."/>
            <person name="Stolte C."/>
            <person name="Sykes S."/>
            <person name="Yandava C."/>
            <person name="Wortman J."/>
            <person name="Nusbaum C."/>
            <person name="Birren B."/>
        </authorList>
    </citation>
    <scope>NUCLEOTIDE SEQUENCE</scope>
    <source>
        <strain evidence="3">ATCC 64411</strain>
    </source>
</reference>
<name>A0A0C4DK91_MAGP6</name>
<dbReference type="OrthoDB" id="4794810at2759"/>
<evidence type="ECO:0000313" key="5">
    <source>
        <dbReference type="Proteomes" id="UP000011715"/>
    </source>
</evidence>